<dbReference type="Pfam" id="PF03496">
    <property type="entry name" value="ADPrib_exo_Tox"/>
    <property type="match status" value="1"/>
</dbReference>
<dbReference type="PROSITE" id="PS50005">
    <property type="entry name" value="TPR"/>
    <property type="match status" value="10"/>
</dbReference>
<dbReference type="Proteomes" id="UP000663868">
    <property type="component" value="Unassembled WGS sequence"/>
</dbReference>
<dbReference type="SMART" id="SM00028">
    <property type="entry name" value="TPR"/>
    <property type="match status" value="12"/>
</dbReference>
<feature type="repeat" description="TPR" evidence="3">
    <location>
        <begin position="826"/>
        <end position="859"/>
    </location>
</feature>
<feature type="repeat" description="TPR" evidence="3">
    <location>
        <begin position="616"/>
        <end position="649"/>
    </location>
</feature>
<evidence type="ECO:0000256" key="2">
    <source>
        <dbReference type="ARBA" id="ARBA00022803"/>
    </source>
</evidence>
<dbReference type="AlphaFoldDB" id="A0A818R2A6"/>
<feature type="repeat" description="TPR" evidence="3">
    <location>
        <begin position="532"/>
        <end position="565"/>
    </location>
</feature>
<dbReference type="SUPFAM" id="SSF56399">
    <property type="entry name" value="ADP-ribosylation"/>
    <property type="match status" value="1"/>
</dbReference>
<reference evidence="6" key="1">
    <citation type="submission" date="2021-02" db="EMBL/GenBank/DDBJ databases">
        <authorList>
            <person name="Nowell W R."/>
        </authorList>
    </citation>
    <scope>NUCLEOTIDE SEQUENCE</scope>
</reference>
<organism evidence="6 7">
    <name type="scientific">Adineta steineri</name>
    <dbReference type="NCBI Taxonomy" id="433720"/>
    <lineage>
        <taxon>Eukaryota</taxon>
        <taxon>Metazoa</taxon>
        <taxon>Spiralia</taxon>
        <taxon>Gnathifera</taxon>
        <taxon>Rotifera</taxon>
        <taxon>Eurotatoria</taxon>
        <taxon>Bdelloidea</taxon>
        <taxon>Adinetida</taxon>
        <taxon>Adinetidae</taxon>
        <taxon>Adineta</taxon>
    </lineage>
</organism>
<dbReference type="PANTHER" id="PTHR45641">
    <property type="entry name" value="TETRATRICOPEPTIDE REPEAT PROTEIN (AFU_ORTHOLOGUE AFUA_6G03870)"/>
    <property type="match status" value="1"/>
</dbReference>
<accession>A0A818R2A6</accession>
<proteinExistence type="predicted"/>
<gene>
    <name evidence="5" type="ORF">IZO911_LOCUS16879</name>
    <name evidence="6" type="ORF">KXQ929_LOCUS7315</name>
</gene>
<keyword evidence="1" id="KW-0677">Repeat</keyword>
<evidence type="ECO:0000259" key="4">
    <source>
        <dbReference type="Pfam" id="PF03496"/>
    </source>
</evidence>
<feature type="domain" description="ADP ribosyltransferase" evidence="4">
    <location>
        <begin position="228"/>
        <end position="379"/>
    </location>
</feature>
<dbReference type="PROSITE" id="PS51996">
    <property type="entry name" value="TR_MART"/>
    <property type="match status" value="1"/>
</dbReference>
<feature type="repeat" description="TPR" evidence="3">
    <location>
        <begin position="448"/>
        <end position="481"/>
    </location>
</feature>
<evidence type="ECO:0000313" key="6">
    <source>
        <dbReference type="EMBL" id="CAF3643156.1"/>
    </source>
</evidence>
<evidence type="ECO:0000256" key="1">
    <source>
        <dbReference type="ARBA" id="ARBA00022737"/>
    </source>
</evidence>
<dbReference type="InterPro" id="IPR011990">
    <property type="entry name" value="TPR-like_helical_dom_sf"/>
</dbReference>
<dbReference type="EMBL" id="CAJOBB010000298">
    <property type="protein sequence ID" value="CAF3643156.1"/>
    <property type="molecule type" value="Genomic_DNA"/>
</dbReference>
<dbReference type="InterPro" id="IPR003540">
    <property type="entry name" value="ADP-ribosyltransferase"/>
</dbReference>
<dbReference type="PANTHER" id="PTHR45641:SF1">
    <property type="entry name" value="AAA+ ATPASE DOMAIN-CONTAINING PROTEIN"/>
    <property type="match status" value="1"/>
</dbReference>
<evidence type="ECO:0000313" key="7">
    <source>
        <dbReference type="Proteomes" id="UP000663868"/>
    </source>
</evidence>
<name>A0A818R2A6_9BILA</name>
<feature type="repeat" description="TPR" evidence="3">
    <location>
        <begin position="658"/>
        <end position="691"/>
    </location>
</feature>
<dbReference type="GO" id="GO:0005576">
    <property type="term" value="C:extracellular region"/>
    <property type="evidence" value="ECO:0007669"/>
    <property type="project" value="InterPro"/>
</dbReference>
<dbReference type="InterPro" id="IPR019734">
    <property type="entry name" value="TPR_rpt"/>
</dbReference>
<protein>
    <recommendedName>
        <fullName evidence="4">ADP ribosyltransferase domain-containing protein</fullName>
    </recommendedName>
</protein>
<feature type="repeat" description="TPR" evidence="3">
    <location>
        <begin position="784"/>
        <end position="817"/>
    </location>
</feature>
<dbReference type="Proteomes" id="UP000663860">
    <property type="component" value="Unassembled WGS sequence"/>
</dbReference>
<keyword evidence="2 3" id="KW-0802">TPR repeat</keyword>
<comment type="caution">
    <text evidence="6">The sequence shown here is derived from an EMBL/GenBank/DDBJ whole genome shotgun (WGS) entry which is preliminary data.</text>
</comment>
<dbReference type="SUPFAM" id="SSF48452">
    <property type="entry name" value="TPR-like"/>
    <property type="match status" value="1"/>
</dbReference>
<dbReference type="Pfam" id="PF13424">
    <property type="entry name" value="TPR_12"/>
    <property type="match status" value="5"/>
</dbReference>
<evidence type="ECO:0000313" key="5">
    <source>
        <dbReference type="EMBL" id="CAF0986800.1"/>
    </source>
</evidence>
<dbReference type="EMBL" id="CAJNOE010000154">
    <property type="protein sequence ID" value="CAF0986800.1"/>
    <property type="molecule type" value="Genomic_DNA"/>
</dbReference>
<feature type="repeat" description="TPR" evidence="3">
    <location>
        <begin position="490"/>
        <end position="523"/>
    </location>
</feature>
<feature type="repeat" description="TPR" evidence="3">
    <location>
        <begin position="700"/>
        <end position="733"/>
    </location>
</feature>
<feature type="repeat" description="TPR" evidence="3">
    <location>
        <begin position="742"/>
        <end position="775"/>
    </location>
</feature>
<dbReference type="Gene3D" id="1.25.40.10">
    <property type="entry name" value="Tetratricopeptide repeat domain"/>
    <property type="match status" value="3"/>
</dbReference>
<dbReference type="Gene3D" id="3.90.176.10">
    <property type="entry name" value="Toxin ADP-ribosyltransferase, Chain A, domain 1"/>
    <property type="match status" value="1"/>
</dbReference>
<sequence>MENSRRSRRLYGGTVQNFLVVWLDENINEKNNTDCQNTIIKLREVVNTVNTFTNMEECINFITDIKVEKVFMILSGALAQTTVSIIHDMTQVNTTYIFCENKARHEQWTKQWPKIKGIFTDIQSICEALKKAVHKCNQNTISMSFMPMNVDTTTKSLDQPDQSFMYTQVLKEILLTIDFQREHFQAFIAYCQEQFAGNSVQLHHVNKFENEYRRDTSIWWYTHECFLYSMLNRALQVMDVDLIIKLGFFLSDLHQHITRIHSEQYGKQTHSDIFTVYRGQGLSQTDFNQLLKTRGGLLSFNNFLSTSLDRTVSLAYAESNLDNPYLIGILFQITVNSLTLLTPFANVRDISYYQEEEEILFSMHSIFRIGEIKQINDNNRFWQVTLTLTGDHDPQLYTLTEQIRAETSPHEMGWKRLGQLLIKLGQFDKAQQVYDVLLVQASDHQERASIYHHLGMVKIGQGEYPEAIAYDEKSLEINQKSLPVDHPDLAASYSNIGLAYYEMSEYPKALSSHEKALKIRQKTLPLNHLDLATSYTNIGHVYFRMGEYPKALSSHGKALEIQEKILPLNHPDLATSYDRIGLVYDHMGEYSKAFSYYETALEIRQKSLPPNHPRLANSYNNIGLVYDQMGEYSKALSSHENALKVRRKSLPLNHPDSAASYNNIGSIYYELSEYSKAHSYHEKALEIQQKTLPPNHVSLATSYNNIGLSYSWMGEYSRALSYHKRAFEIRQKTLPPNHPSLAISYDPIGSVYFRMGEYSKAFSSYEKSFKIRQKALPLHHPDLAISYNDIGVVYTKMNEYSKALSYLEKAVEIRQKVLCENHPDLAVSYSNIGRVYNEMNEYSKALLYHEKALEIKQKTLSSNDPSLAISHNDVGLVYSGMHEYSKAFLYYSQAVEIGQCSLPENHARLQEWKRNLENVKKKL</sequence>
<evidence type="ECO:0000256" key="3">
    <source>
        <dbReference type="PROSITE-ProRule" id="PRU00339"/>
    </source>
</evidence>
<feature type="repeat" description="TPR" evidence="3">
    <location>
        <begin position="574"/>
        <end position="607"/>
    </location>
</feature>
<dbReference type="PROSITE" id="PS50293">
    <property type="entry name" value="TPR_REGION"/>
    <property type="match status" value="7"/>
</dbReference>